<organism evidence="2 3">
    <name type="scientific">Candidatus Cryptobacteroides faecavium</name>
    <dbReference type="NCBI Taxonomy" id="2840762"/>
    <lineage>
        <taxon>Bacteria</taxon>
        <taxon>Pseudomonadati</taxon>
        <taxon>Bacteroidota</taxon>
        <taxon>Bacteroidia</taxon>
        <taxon>Bacteroidales</taxon>
        <taxon>Candidatus Cryptobacteroides</taxon>
    </lineage>
</organism>
<feature type="transmembrane region" description="Helical" evidence="1">
    <location>
        <begin position="112"/>
        <end position="137"/>
    </location>
</feature>
<evidence type="ECO:0000313" key="3">
    <source>
        <dbReference type="Proteomes" id="UP000823603"/>
    </source>
</evidence>
<gene>
    <name evidence="2" type="ORF">IAB82_00460</name>
</gene>
<feature type="transmembrane region" description="Helical" evidence="1">
    <location>
        <begin position="73"/>
        <end position="92"/>
    </location>
</feature>
<accession>A0A9D9NE32</accession>
<keyword evidence="1" id="KW-1133">Transmembrane helix</keyword>
<protein>
    <submittedName>
        <fullName evidence="2">Uncharacterized protein</fullName>
    </submittedName>
</protein>
<keyword evidence="1" id="KW-0472">Membrane</keyword>
<evidence type="ECO:0000256" key="1">
    <source>
        <dbReference type="SAM" id="Phobius"/>
    </source>
</evidence>
<dbReference type="AlphaFoldDB" id="A0A9D9NE32"/>
<dbReference type="EMBL" id="JADIMB010000003">
    <property type="protein sequence ID" value="MBO8470252.1"/>
    <property type="molecule type" value="Genomic_DNA"/>
</dbReference>
<proteinExistence type="predicted"/>
<reference evidence="2" key="1">
    <citation type="submission" date="2020-10" db="EMBL/GenBank/DDBJ databases">
        <authorList>
            <person name="Gilroy R."/>
        </authorList>
    </citation>
    <scope>NUCLEOTIDE SEQUENCE</scope>
    <source>
        <strain evidence="2">B2-22910</strain>
    </source>
</reference>
<comment type="caution">
    <text evidence="2">The sequence shown here is derived from an EMBL/GenBank/DDBJ whole genome shotgun (WGS) entry which is preliminary data.</text>
</comment>
<sequence length="140" mass="14678">MFNKIIKYVLLALVILGFALGVWGYAAGFNDASVNTLLRWSYVMVIVGIGLIVLLGLVMGAVNNPKSLIKTGLVIVGAAVVVAAAFLTAKGNPAQGFVGQQPEFTTLRNTDAILTITYLVFGASIVAIVIGLIVNAIRSK</sequence>
<evidence type="ECO:0000313" key="2">
    <source>
        <dbReference type="EMBL" id="MBO8470252.1"/>
    </source>
</evidence>
<keyword evidence="1" id="KW-0812">Transmembrane</keyword>
<feature type="transmembrane region" description="Helical" evidence="1">
    <location>
        <begin position="40"/>
        <end position="61"/>
    </location>
</feature>
<name>A0A9D9NE32_9BACT</name>
<reference evidence="2" key="2">
    <citation type="journal article" date="2021" name="PeerJ">
        <title>Extensive microbial diversity within the chicken gut microbiome revealed by metagenomics and culture.</title>
        <authorList>
            <person name="Gilroy R."/>
            <person name="Ravi A."/>
            <person name="Getino M."/>
            <person name="Pursley I."/>
            <person name="Horton D.L."/>
            <person name="Alikhan N.F."/>
            <person name="Baker D."/>
            <person name="Gharbi K."/>
            <person name="Hall N."/>
            <person name="Watson M."/>
            <person name="Adriaenssens E.M."/>
            <person name="Foster-Nyarko E."/>
            <person name="Jarju S."/>
            <person name="Secka A."/>
            <person name="Antonio M."/>
            <person name="Oren A."/>
            <person name="Chaudhuri R.R."/>
            <person name="La Ragione R."/>
            <person name="Hildebrand F."/>
            <person name="Pallen M.J."/>
        </authorList>
    </citation>
    <scope>NUCLEOTIDE SEQUENCE</scope>
    <source>
        <strain evidence="2">B2-22910</strain>
    </source>
</reference>
<dbReference type="Proteomes" id="UP000823603">
    <property type="component" value="Unassembled WGS sequence"/>
</dbReference>